<proteinExistence type="predicted"/>
<evidence type="ECO:0000256" key="1">
    <source>
        <dbReference type="SAM" id="Phobius"/>
    </source>
</evidence>
<accession>A0A100WFR8</accession>
<dbReference type="RefSeq" id="WP_062658346.1">
    <property type="nucleotide sequence ID" value="NZ_BCSY01000072.1"/>
</dbReference>
<feature type="transmembrane region" description="Helical" evidence="1">
    <location>
        <begin position="36"/>
        <end position="60"/>
    </location>
</feature>
<keyword evidence="1" id="KW-1133">Transmembrane helix</keyword>
<reference evidence="3" key="2">
    <citation type="submission" date="2016-02" db="EMBL/GenBank/DDBJ databases">
        <title>Draft genome sequence of five rapidly growing Mycobacterium species.</title>
        <authorList>
            <person name="Katahira K."/>
            <person name="Gotou Y."/>
            <person name="Iida K."/>
            <person name="Ogura Y."/>
            <person name="Hayashi T."/>
        </authorList>
    </citation>
    <scope>NUCLEOTIDE SEQUENCE [LARGE SCALE GENOMIC DNA]</scope>
    <source>
        <strain evidence="3">JCM15298</strain>
    </source>
</reference>
<reference evidence="3" key="1">
    <citation type="journal article" date="2016" name="Genome Announc.">
        <title>Draft Genome Sequences of Five Rapidly Growing Mycobacterium Species, M. thermoresistibile, M. fortuitum subsp. acetamidolyticum, M. canariasense, M. brisbanense, and M. novocastrense.</title>
        <authorList>
            <person name="Katahira K."/>
            <person name="Ogura Y."/>
            <person name="Gotoh Y."/>
            <person name="Hayashi T."/>
        </authorList>
    </citation>
    <scope>NUCLEOTIDE SEQUENCE [LARGE SCALE GENOMIC DNA]</scope>
    <source>
        <strain evidence="3">JCM15298</strain>
    </source>
</reference>
<dbReference type="OrthoDB" id="4729787at2"/>
<comment type="caution">
    <text evidence="2">The sequence shown here is derived from an EMBL/GenBank/DDBJ whole genome shotgun (WGS) entry which is preliminary data.</text>
</comment>
<keyword evidence="3" id="KW-1185">Reference proteome</keyword>
<sequence length="139" mass="14545">MSAADQPPTHEAAEAAGDVVAPTAPRHPRGVRIADVTVFVLLVCVQAAGVGVTLLSVLVLPMSIDNCAYQTCGDEKWISYAIWMALASMAPAGLFTGIGIIQLVRNRIGFWLALVGAVAQWSLIYGAWRMAALAGPVVG</sequence>
<dbReference type="EMBL" id="BCSY01000072">
    <property type="protein sequence ID" value="GAS97467.1"/>
    <property type="molecule type" value="Genomic_DNA"/>
</dbReference>
<evidence type="ECO:0000313" key="2">
    <source>
        <dbReference type="EMBL" id="GAS97467.1"/>
    </source>
</evidence>
<feature type="transmembrane region" description="Helical" evidence="1">
    <location>
        <begin position="80"/>
        <end position="101"/>
    </location>
</feature>
<keyword evidence="1" id="KW-0472">Membrane</keyword>
<dbReference type="Proteomes" id="UP000069443">
    <property type="component" value="Unassembled WGS sequence"/>
</dbReference>
<gene>
    <name evidence="2" type="ORF">RMCC_4433</name>
</gene>
<keyword evidence="1" id="KW-0812">Transmembrane</keyword>
<organism evidence="2 3">
    <name type="scientific">Mycolicibacterium canariasense</name>
    <name type="common">Mycobacterium canariasense</name>
    <dbReference type="NCBI Taxonomy" id="228230"/>
    <lineage>
        <taxon>Bacteria</taxon>
        <taxon>Bacillati</taxon>
        <taxon>Actinomycetota</taxon>
        <taxon>Actinomycetes</taxon>
        <taxon>Mycobacteriales</taxon>
        <taxon>Mycobacteriaceae</taxon>
        <taxon>Mycolicibacterium</taxon>
    </lineage>
</organism>
<protein>
    <submittedName>
        <fullName evidence="2">Uncharacterized protein</fullName>
    </submittedName>
</protein>
<feature type="transmembrane region" description="Helical" evidence="1">
    <location>
        <begin position="108"/>
        <end position="128"/>
    </location>
</feature>
<dbReference type="AlphaFoldDB" id="A0A100WFR8"/>
<evidence type="ECO:0000313" key="3">
    <source>
        <dbReference type="Proteomes" id="UP000069443"/>
    </source>
</evidence>
<name>A0A100WFR8_MYCCR</name>